<evidence type="ECO:0000256" key="1">
    <source>
        <dbReference type="ARBA" id="ARBA00022723"/>
    </source>
</evidence>
<keyword evidence="2" id="KW-0325">Glycoprotein</keyword>
<evidence type="ECO:0000256" key="2">
    <source>
        <dbReference type="ARBA" id="ARBA00023180"/>
    </source>
</evidence>
<dbReference type="FunFam" id="2.60.40.420:FF:000003">
    <property type="entry name" value="Blue copper"/>
    <property type="match status" value="1"/>
</dbReference>
<reference evidence="4" key="1">
    <citation type="submission" date="2021-01" db="EMBL/GenBank/DDBJ databases">
        <title>Adiantum capillus-veneris genome.</title>
        <authorList>
            <person name="Fang Y."/>
            <person name="Liao Q."/>
        </authorList>
    </citation>
    <scope>NUCLEOTIDE SEQUENCE</scope>
    <source>
        <strain evidence="4">H3</strain>
        <tissue evidence="4">Leaf</tissue>
    </source>
</reference>
<dbReference type="Pfam" id="PF02298">
    <property type="entry name" value="Cu_bind_like"/>
    <property type="match status" value="1"/>
</dbReference>
<name>A0A9D4V9G9_ADICA</name>
<dbReference type="Gene3D" id="2.60.40.420">
    <property type="entry name" value="Cupredoxins - blue copper proteins"/>
    <property type="match status" value="1"/>
</dbReference>
<dbReference type="PROSITE" id="PS51485">
    <property type="entry name" value="PHYTOCYANIN"/>
    <property type="match status" value="1"/>
</dbReference>
<evidence type="ECO:0000259" key="3">
    <source>
        <dbReference type="PROSITE" id="PS51485"/>
    </source>
</evidence>
<dbReference type="InterPro" id="IPR003245">
    <property type="entry name" value="Phytocyanin_dom"/>
</dbReference>
<proteinExistence type="predicted"/>
<organism evidence="4 5">
    <name type="scientific">Adiantum capillus-veneris</name>
    <name type="common">Maidenhair fern</name>
    <dbReference type="NCBI Taxonomy" id="13818"/>
    <lineage>
        <taxon>Eukaryota</taxon>
        <taxon>Viridiplantae</taxon>
        <taxon>Streptophyta</taxon>
        <taxon>Embryophyta</taxon>
        <taxon>Tracheophyta</taxon>
        <taxon>Polypodiopsida</taxon>
        <taxon>Polypodiidae</taxon>
        <taxon>Polypodiales</taxon>
        <taxon>Pteridineae</taxon>
        <taxon>Pteridaceae</taxon>
        <taxon>Vittarioideae</taxon>
        <taxon>Adiantum</taxon>
    </lineage>
</organism>
<keyword evidence="5" id="KW-1185">Reference proteome</keyword>
<keyword evidence="1" id="KW-0479">Metal-binding</keyword>
<dbReference type="PANTHER" id="PTHR33021">
    <property type="entry name" value="BLUE COPPER PROTEIN"/>
    <property type="match status" value="1"/>
</dbReference>
<dbReference type="OrthoDB" id="676939at2759"/>
<dbReference type="CDD" id="cd04216">
    <property type="entry name" value="Phytocyanin"/>
    <property type="match status" value="1"/>
</dbReference>
<dbReference type="GO" id="GO:0009055">
    <property type="term" value="F:electron transfer activity"/>
    <property type="evidence" value="ECO:0007669"/>
    <property type="project" value="InterPro"/>
</dbReference>
<dbReference type="AlphaFoldDB" id="A0A9D4V9G9"/>
<dbReference type="Proteomes" id="UP000886520">
    <property type="component" value="Chromosome 2"/>
</dbReference>
<evidence type="ECO:0000313" key="5">
    <source>
        <dbReference type="Proteomes" id="UP000886520"/>
    </source>
</evidence>
<accession>A0A9D4V9G9</accession>
<gene>
    <name evidence="4" type="ORF">GOP47_0001780</name>
</gene>
<comment type="caution">
    <text evidence="4">The sequence shown here is derived from an EMBL/GenBank/DDBJ whole genome shotgun (WGS) entry which is preliminary data.</text>
</comment>
<sequence>MARVPLQAASNGAAWSWSDGVRRRRVGGENGWVVGVVNYTLWASLHTFLVGDFLEFNYLQEFHNVLEVTEESYARCSASNPINLYMNGKTIIQLKEPKTYYFICGVMNHCLLGQKLEVLVLSTLPSPSEVPVPTPTPLHQPSLPPPPLSISSYFKPSLCSY</sequence>
<dbReference type="SUPFAM" id="SSF49503">
    <property type="entry name" value="Cupredoxins"/>
    <property type="match status" value="1"/>
</dbReference>
<dbReference type="GO" id="GO:0005886">
    <property type="term" value="C:plasma membrane"/>
    <property type="evidence" value="ECO:0007669"/>
    <property type="project" value="TreeGrafter"/>
</dbReference>
<evidence type="ECO:0000313" key="4">
    <source>
        <dbReference type="EMBL" id="KAI5082037.1"/>
    </source>
</evidence>
<protein>
    <recommendedName>
        <fullName evidence="3">Phytocyanin domain-containing protein</fullName>
    </recommendedName>
</protein>
<dbReference type="InterPro" id="IPR039391">
    <property type="entry name" value="Phytocyanin-like"/>
</dbReference>
<dbReference type="EMBL" id="JABFUD020000003">
    <property type="protein sequence ID" value="KAI5082037.1"/>
    <property type="molecule type" value="Genomic_DNA"/>
</dbReference>
<feature type="domain" description="Phytocyanin" evidence="3">
    <location>
        <begin position="22"/>
        <end position="122"/>
    </location>
</feature>
<dbReference type="GO" id="GO:0046872">
    <property type="term" value="F:metal ion binding"/>
    <property type="evidence" value="ECO:0007669"/>
    <property type="project" value="UniProtKB-KW"/>
</dbReference>
<dbReference type="InterPro" id="IPR008972">
    <property type="entry name" value="Cupredoxin"/>
</dbReference>
<dbReference type="PANTHER" id="PTHR33021:SF339">
    <property type="entry name" value="OS07G0570600 PROTEIN"/>
    <property type="match status" value="1"/>
</dbReference>